<evidence type="ECO:0000313" key="2">
    <source>
        <dbReference type="Proteomes" id="UP001558850"/>
    </source>
</evidence>
<reference evidence="1" key="1">
    <citation type="submission" date="2024-07" db="EMBL/GenBank/DDBJ databases">
        <title>A survey of Mimosa microsymbionts across Brazilian biomes reveals a high diversity of Paraburkholderia nodulating endemic species, but also that Cupriavidus is common as a symbiont of widespread species.</title>
        <authorList>
            <person name="Rouws L."/>
            <person name="Barauna A."/>
            <person name="Beukes C."/>
            <person name="Rouws J.R.C."/>
            <person name="De Faria S.M."/>
            <person name="Gross E."/>
            <person name="Bueno Dos Reis Junior F."/>
            <person name="Simon M.F."/>
            <person name="Maluk M."/>
            <person name="Odee D.W."/>
            <person name="Kenicer G."/>
            <person name="Young J.P.W."/>
            <person name="Reis V.M."/>
            <person name="Zilli J."/>
            <person name="James E.K."/>
        </authorList>
    </citation>
    <scope>NUCLEOTIDE SEQUENCE</scope>
    <source>
        <strain evidence="1">EG181B</strain>
    </source>
</reference>
<accession>A0ACC6TXQ4</accession>
<dbReference type="Proteomes" id="UP001558850">
    <property type="component" value="Unassembled WGS sequence"/>
</dbReference>
<name>A0ACC6TXQ4_9BURK</name>
<dbReference type="EMBL" id="JBFRCH010000004">
    <property type="protein sequence ID" value="MEX3932158.1"/>
    <property type="molecule type" value="Genomic_DNA"/>
</dbReference>
<protein>
    <submittedName>
        <fullName evidence="1">BON domain-containing protein</fullName>
    </submittedName>
</protein>
<sequence>MNTKKAALLITYSLLTSTPLAGFAQGGNASSASQTTKSASSSKSADRALQKRVRAALAKDKQLNAANITVRARGGAVSLQGSVTSQDEVSRAEEVTKGVSGVTSVTNSLTVRQSGQ</sequence>
<organism evidence="1 2">
    <name type="scientific">Paraburkholderia phymatum</name>
    <dbReference type="NCBI Taxonomy" id="148447"/>
    <lineage>
        <taxon>Bacteria</taxon>
        <taxon>Pseudomonadati</taxon>
        <taxon>Pseudomonadota</taxon>
        <taxon>Betaproteobacteria</taxon>
        <taxon>Burkholderiales</taxon>
        <taxon>Burkholderiaceae</taxon>
        <taxon>Paraburkholderia</taxon>
    </lineage>
</organism>
<comment type="caution">
    <text evidence="1">The sequence shown here is derived from an EMBL/GenBank/DDBJ whole genome shotgun (WGS) entry which is preliminary data.</text>
</comment>
<gene>
    <name evidence="1" type="ORF">AB4Y32_10165</name>
</gene>
<evidence type="ECO:0000313" key="1">
    <source>
        <dbReference type="EMBL" id="MEX3932158.1"/>
    </source>
</evidence>
<proteinExistence type="predicted"/>
<keyword evidence="2" id="KW-1185">Reference proteome</keyword>